<dbReference type="GeneID" id="61638979"/>
<sequence length="78" mass="8623">MTADPLCLVFVPALAAVLRAAEDKKGAPLTEAEVCEIRDAATCIALPFSTALAMEEERGYPDLIAQDCWNEWQRLRSR</sequence>
<dbReference type="Proteomes" id="UP000248640">
    <property type="component" value="Chromosome 1"/>
</dbReference>
<gene>
    <name evidence="1" type="ORF">NCTC10038_03081</name>
</gene>
<name>A0A8B4I8K2_PSEFL</name>
<organism evidence="1 2">
    <name type="scientific">Pseudomonas fluorescens</name>
    <dbReference type="NCBI Taxonomy" id="294"/>
    <lineage>
        <taxon>Bacteria</taxon>
        <taxon>Pseudomonadati</taxon>
        <taxon>Pseudomonadota</taxon>
        <taxon>Gammaproteobacteria</taxon>
        <taxon>Pseudomonadales</taxon>
        <taxon>Pseudomonadaceae</taxon>
        <taxon>Pseudomonas</taxon>
    </lineage>
</organism>
<protein>
    <submittedName>
        <fullName evidence="1">Uncharacterized protein</fullName>
    </submittedName>
</protein>
<dbReference type="RefSeq" id="WP_053256054.1">
    <property type="nucleotide sequence ID" value="NZ_CBCRXZ010000002.1"/>
</dbReference>
<accession>A0A8B4I8K2</accession>
<dbReference type="EMBL" id="LS483372">
    <property type="protein sequence ID" value="SQF91655.1"/>
    <property type="molecule type" value="Genomic_DNA"/>
</dbReference>
<reference evidence="1 2" key="1">
    <citation type="submission" date="2018-06" db="EMBL/GenBank/DDBJ databases">
        <authorList>
            <consortium name="Pathogen Informatics"/>
            <person name="Doyle S."/>
        </authorList>
    </citation>
    <scope>NUCLEOTIDE SEQUENCE [LARGE SCALE GENOMIC DNA]</scope>
    <source>
        <strain evidence="1 2">NCTC10038</strain>
    </source>
</reference>
<evidence type="ECO:0000313" key="1">
    <source>
        <dbReference type="EMBL" id="SQF91655.1"/>
    </source>
</evidence>
<dbReference type="AlphaFoldDB" id="A0A8B4I8K2"/>
<proteinExistence type="predicted"/>
<evidence type="ECO:0000313" key="2">
    <source>
        <dbReference type="Proteomes" id="UP000248640"/>
    </source>
</evidence>